<dbReference type="Gene3D" id="3.90.1440.10">
    <property type="entry name" value="SecA, preprotein cross-linking domain"/>
    <property type="match status" value="1"/>
</dbReference>
<dbReference type="PROSITE" id="PS51194">
    <property type="entry name" value="HELICASE_CTER"/>
    <property type="match status" value="1"/>
</dbReference>
<evidence type="ECO:0000256" key="13">
    <source>
        <dbReference type="RuleBase" id="RU003874"/>
    </source>
</evidence>
<feature type="domain" description="Helicase C-terminal" evidence="16">
    <location>
        <begin position="397"/>
        <end position="572"/>
    </location>
</feature>
<keyword evidence="11 12" id="KW-0472">Membrane</keyword>
<keyword evidence="6 12" id="KW-0547">Nucleotide-binding</keyword>
<feature type="coiled-coil region" evidence="14">
    <location>
        <begin position="7"/>
        <end position="34"/>
    </location>
</feature>
<dbReference type="AlphaFoldDB" id="A0A7G1G523"/>
<dbReference type="EC" id="7.4.2.8" evidence="12"/>
<dbReference type="InterPro" id="IPR014018">
    <property type="entry name" value="SecA_motor_DEAD"/>
</dbReference>
<evidence type="ECO:0000256" key="10">
    <source>
        <dbReference type="ARBA" id="ARBA00023010"/>
    </source>
</evidence>
<reference evidence="18 19" key="1">
    <citation type="submission" date="2018-06" db="EMBL/GenBank/DDBJ databases">
        <title>Genome sequencing of Oceanotoga sp. sy52.</title>
        <authorList>
            <person name="Mori K."/>
        </authorList>
    </citation>
    <scope>NUCLEOTIDE SEQUENCE [LARGE SCALE GENOMIC DNA]</scope>
    <source>
        <strain evidence="19">sy52</strain>
    </source>
</reference>
<dbReference type="FunCoup" id="A0A7G1G523">
    <property type="interactions" value="401"/>
</dbReference>
<evidence type="ECO:0000256" key="2">
    <source>
        <dbReference type="ARBA" id="ARBA00007650"/>
    </source>
</evidence>
<dbReference type="Pfam" id="PF07516">
    <property type="entry name" value="SecA_SW"/>
    <property type="match status" value="1"/>
</dbReference>
<evidence type="ECO:0000256" key="1">
    <source>
        <dbReference type="ARBA" id="ARBA00004170"/>
    </source>
</evidence>
<dbReference type="InterPro" id="IPR014001">
    <property type="entry name" value="Helicase_ATP-bd"/>
</dbReference>
<keyword evidence="19" id="KW-1185">Reference proteome</keyword>
<dbReference type="NCBIfam" id="NF009538">
    <property type="entry name" value="PRK12904.1"/>
    <property type="match status" value="1"/>
</dbReference>
<dbReference type="Proteomes" id="UP000516361">
    <property type="component" value="Chromosome"/>
</dbReference>
<dbReference type="GO" id="GO:0031522">
    <property type="term" value="C:cell envelope Sec protein transport complex"/>
    <property type="evidence" value="ECO:0007669"/>
    <property type="project" value="TreeGrafter"/>
</dbReference>
<keyword evidence="5 12" id="KW-0963">Cytoplasm</keyword>
<evidence type="ECO:0000256" key="3">
    <source>
        <dbReference type="ARBA" id="ARBA00022448"/>
    </source>
</evidence>
<dbReference type="InterPro" id="IPR000185">
    <property type="entry name" value="SecA"/>
</dbReference>
<proteinExistence type="inferred from homology"/>
<keyword evidence="3 12" id="KW-0813">Transport</keyword>
<dbReference type="Gene3D" id="1.10.3060.10">
    <property type="entry name" value="Helical scaffold and wing domains of SecA"/>
    <property type="match status" value="1"/>
</dbReference>
<evidence type="ECO:0000256" key="11">
    <source>
        <dbReference type="ARBA" id="ARBA00023136"/>
    </source>
</evidence>
<dbReference type="CDD" id="cd18803">
    <property type="entry name" value="SF2_C_secA"/>
    <property type="match status" value="1"/>
</dbReference>
<name>A0A7G1G523_9BACT</name>
<dbReference type="InterPro" id="IPR036670">
    <property type="entry name" value="SecA_X-link_sf"/>
</dbReference>
<dbReference type="SUPFAM" id="SSF81886">
    <property type="entry name" value="Helical scaffold and wing domains of SecA"/>
    <property type="match status" value="1"/>
</dbReference>
<dbReference type="EMBL" id="AP018712">
    <property type="protein sequence ID" value="BBE30124.1"/>
    <property type="molecule type" value="Genomic_DNA"/>
</dbReference>
<dbReference type="HAMAP" id="MF_01382">
    <property type="entry name" value="SecA"/>
    <property type="match status" value="1"/>
</dbReference>
<evidence type="ECO:0000259" key="17">
    <source>
        <dbReference type="PROSITE" id="PS51196"/>
    </source>
</evidence>
<dbReference type="KEGG" id="ocy:OSSY52_02650"/>
<dbReference type="FunFam" id="3.40.50.300:FF:000334">
    <property type="entry name" value="Protein translocase subunit SecA"/>
    <property type="match status" value="1"/>
</dbReference>
<feature type="binding site" evidence="12">
    <location>
        <position position="80"/>
    </location>
    <ligand>
        <name>ATP</name>
        <dbReference type="ChEBI" id="CHEBI:30616"/>
    </ligand>
</feature>
<comment type="similarity">
    <text evidence="2 12 13">Belongs to the SecA family.</text>
</comment>
<dbReference type="Pfam" id="PF07517">
    <property type="entry name" value="SecA_DEAD"/>
    <property type="match status" value="1"/>
</dbReference>
<dbReference type="PROSITE" id="PS51196">
    <property type="entry name" value="SECA_MOTOR_DEAD"/>
    <property type="match status" value="1"/>
</dbReference>
<feature type="domain" description="Helicase ATP-binding" evidence="15">
    <location>
        <begin position="82"/>
        <end position="243"/>
    </location>
</feature>
<organism evidence="18 19">
    <name type="scientific">Tepiditoga spiralis</name>
    <dbReference type="NCBI Taxonomy" id="2108365"/>
    <lineage>
        <taxon>Bacteria</taxon>
        <taxon>Thermotogati</taxon>
        <taxon>Thermotogota</taxon>
        <taxon>Thermotogae</taxon>
        <taxon>Petrotogales</taxon>
        <taxon>Petrotogaceae</taxon>
        <taxon>Tepiditoga</taxon>
    </lineage>
</organism>
<dbReference type="NCBIfam" id="NF006630">
    <property type="entry name" value="PRK09200.1"/>
    <property type="match status" value="1"/>
</dbReference>
<keyword evidence="9 12" id="KW-1278">Translocase</keyword>
<dbReference type="InterPro" id="IPR020937">
    <property type="entry name" value="SecA_CS"/>
</dbReference>
<dbReference type="SUPFAM" id="SSF81767">
    <property type="entry name" value="Pre-protein crosslinking domain of SecA"/>
    <property type="match status" value="1"/>
</dbReference>
<dbReference type="GO" id="GO:0017038">
    <property type="term" value="P:protein import"/>
    <property type="evidence" value="ECO:0007669"/>
    <property type="project" value="InterPro"/>
</dbReference>
<dbReference type="GO" id="GO:0005886">
    <property type="term" value="C:plasma membrane"/>
    <property type="evidence" value="ECO:0007669"/>
    <property type="project" value="UniProtKB-SubCell"/>
</dbReference>
<dbReference type="NCBIfam" id="TIGR00963">
    <property type="entry name" value="secA"/>
    <property type="match status" value="1"/>
</dbReference>
<dbReference type="InterPro" id="IPR044722">
    <property type="entry name" value="SecA_SF2_C"/>
</dbReference>
<evidence type="ECO:0000256" key="9">
    <source>
        <dbReference type="ARBA" id="ARBA00022967"/>
    </source>
</evidence>
<dbReference type="GO" id="GO:0006605">
    <property type="term" value="P:protein targeting"/>
    <property type="evidence" value="ECO:0007669"/>
    <property type="project" value="UniProtKB-UniRule"/>
</dbReference>
<evidence type="ECO:0000256" key="5">
    <source>
        <dbReference type="ARBA" id="ARBA00022490"/>
    </source>
</evidence>
<dbReference type="Pfam" id="PF21090">
    <property type="entry name" value="P-loop_SecA"/>
    <property type="match status" value="1"/>
</dbReference>
<dbReference type="SMART" id="SM00958">
    <property type="entry name" value="SecA_PP_bind"/>
    <property type="match status" value="1"/>
</dbReference>
<evidence type="ECO:0000259" key="15">
    <source>
        <dbReference type="PROSITE" id="PS51192"/>
    </source>
</evidence>
<feature type="binding site" evidence="12">
    <location>
        <position position="489"/>
    </location>
    <ligand>
        <name>ATP</name>
        <dbReference type="ChEBI" id="CHEBI:30616"/>
    </ligand>
</feature>
<dbReference type="PROSITE" id="PS01312">
    <property type="entry name" value="SECA"/>
    <property type="match status" value="1"/>
</dbReference>
<comment type="catalytic activity">
    <reaction evidence="12">
        <text>ATP + H2O + cellular proteinSide 1 = ADP + phosphate + cellular proteinSide 2.</text>
        <dbReference type="EC" id="7.4.2.8"/>
    </reaction>
</comment>
<dbReference type="CDD" id="cd17928">
    <property type="entry name" value="DEXDc_SecA"/>
    <property type="match status" value="1"/>
</dbReference>
<evidence type="ECO:0000256" key="4">
    <source>
        <dbReference type="ARBA" id="ARBA00022475"/>
    </source>
</evidence>
<dbReference type="PROSITE" id="PS51192">
    <property type="entry name" value="HELICASE_ATP_BIND_1"/>
    <property type="match status" value="1"/>
</dbReference>
<dbReference type="SMART" id="SM00957">
    <property type="entry name" value="SecA_DEAD"/>
    <property type="match status" value="1"/>
</dbReference>
<dbReference type="Pfam" id="PF01043">
    <property type="entry name" value="SecA_PP_bind"/>
    <property type="match status" value="1"/>
</dbReference>
<dbReference type="InterPro" id="IPR011115">
    <property type="entry name" value="SecA_DEAD"/>
</dbReference>
<evidence type="ECO:0000259" key="16">
    <source>
        <dbReference type="PROSITE" id="PS51194"/>
    </source>
</evidence>
<dbReference type="Gene3D" id="3.40.50.300">
    <property type="entry name" value="P-loop containing nucleotide triphosphate hydrolases"/>
    <property type="match status" value="3"/>
</dbReference>
<dbReference type="PANTHER" id="PTHR30612">
    <property type="entry name" value="SECA INNER MEMBRANE COMPONENT OF SEC PROTEIN SECRETION SYSTEM"/>
    <property type="match status" value="1"/>
</dbReference>
<accession>A0A7G1G523</accession>
<feature type="binding site" evidence="12">
    <location>
        <begin position="98"/>
        <end position="102"/>
    </location>
    <ligand>
        <name>ATP</name>
        <dbReference type="ChEBI" id="CHEBI:30616"/>
    </ligand>
</feature>
<keyword evidence="10 12" id="KW-0811">Translocation</keyword>
<gene>
    <name evidence="12 18" type="primary">secA</name>
    <name evidence="18" type="ORF">OSSY52_02650</name>
</gene>
<evidence type="ECO:0000256" key="7">
    <source>
        <dbReference type="ARBA" id="ARBA00022840"/>
    </source>
</evidence>
<dbReference type="FunFam" id="3.90.1440.10:FF:000002">
    <property type="entry name" value="Protein translocase subunit SecA"/>
    <property type="match status" value="1"/>
</dbReference>
<dbReference type="GO" id="GO:0043952">
    <property type="term" value="P:protein transport by the Sec complex"/>
    <property type="evidence" value="ECO:0007669"/>
    <property type="project" value="TreeGrafter"/>
</dbReference>
<feature type="domain" description="SecA family profile" evidence="17">
    <location>
        <begin position="1"/>
        <end position="567"/>
    </location>
</feature>
<dbReference type="GO" id="GO:0005829">
    <property type="term" value="C:cytosol"/>
    <property type="evidence" value="ECO:0007669"/>
    <property type="project" value="TreeGrafter"/>
</dbReference>
<dbReference type="RefSeq" id="WP_190615254.1">
    <property type="nucleotide sequence ID" value="NZ_AP018712.1"/>
</dbReference>
<evidence type="ECO:0000256" key="14">
    <source>
        <dbReference type="SAM" id="Coils"/>
    </source>
</evidence>
<comment type="subcellular location">
    <subcellularLocation>
        <location evidence="12">Cell membrane</location>
        <topology evidence="12">Peripheral membrane protein</topology>
        <orientation evidence="12">Cytoplasmic side</orientation>
    </subcellularLocation>
    <subcellularLocation>
        <location evidence="12">Cytoplasm</location>
    </subcellularLocation>
    <subcellularLocation>
        <location evidence="1">Membrane</location>
        <topology evidence="1">Peripheral membrane protein</topology>
    </subcellularLocation>
    <text evidence="12">Distribution is 50-50.</text>
</comment>
<protein>
    <recommendedName>
        <fullName evidence="12 13">Protein translocase subunit SecA</fullName>
        <ecNumber evidence="12">7.4.2.8</ecNumber>
    </recommendedName>
</protein>
<dbReference type="FunFam" id="3.40.50.300:FF:000429">
    <property type="entry name" value="Preprotein translocase subunit SecA"/>
    <property type="match status" value="1"/>
</dbReference>
<dbReference type="InterPro" id="IPR001650">
    <property type="entry name" value="Helicase_C-like"/>
</dbReference>
<dbReference type="InterPro" id="IPR011116">
    <property type="entry name" value="SecA_Wing/Scaffold"/>
</dbReference>
<comment type="function">
    <text evidence="12">Part of the Sec protein translocase complex. Interacts with the SecYEG preprotein conducting channel. Has a central role in coupling the hydrolysis of ATP to the transfer of proteins into and across the cell membrane, serving as an ATP-driven molecular motor driving the stepwise translocation of polypeptide chains across the membrane.</text>
</comment>
<dbReference type="SUPFAM" id="SSF52540">
    <property type="entry name" value="P-loop containing nucleoside triphosphate hydrolases"/>
    <property type="match status" value="2"/>
</dbReference>
<dbReference type="GO" id="GO:0005524">
    <property type="term" value="F:ATP binding"/>
    <property type="evidence" value="ECO:0007669"/>
    <property type="project" value="UniProtKB-UniRule"/>
</dbReference>
<sequence>MIFFDKNKRIIKKYQKIANKINDIEKEFEKLSDEQLKNKTIEFKERLDKGETLDDLLVEGFATVREASKRVLGMRHFDVQLIGGIALHEGNVAEMKTGEGKTLVATLPVYLNALTGGNVHLATHNDYLAQRDAKWMGPVYEFLGMSVGFIYSGMDSEERKNAYKCNITYGTANEFGFDYLRDNLVYEIENKSQRGHYFAIVDEADSILIDEARTPLIISGPSDTPSHLYKKFSTMINKFELEKDYTMEEKHKTVSLTEEGIAKAEKLIGVENLYDPKNIKYLYHIMNALKAKLFFIRDKDYIVQDGEVVIVDDFTGRLLPGRRYSEGLHQSIEAKENVKIKEESVTYATVTFQNYFRMYDKLAGMTGTAKTEEDEFRTIYNCEVIVIPTNKPVIRKDKNDLIYKTKKEKYAEAVKVIEERHKLGQPLLVGTASIESSEYLSSLLKKKGITHEVLNAKPENQVREAEIVAKAGELNSVTIATNMAGRGTDIKLGEGVKEVGGLFVLGTERHESRRIDNQLIGRSGRQGDPGESRFFLSFEDDILRLFGGEKLKGIMNTLKIEEGVPIEHGLLTKIIRDSQKKIEGINFSIRKRLYELDSAMDSQRISIYGHRDWILKQGNYDEHLKEIFEDVVDRLVEASWNEREEKIDVKYLKTKLEAYMIELRKEFETVEDAKNEIQDLLWEKYNSKKEEFGEEFTQISKYIMLRIIDERWRNHLDSIEALKDAVGLRAYGQKNPVLEFKRESYHMFEHLVDEIYDDTVAYLMRIVKIDPQKEAEMARKEASKLNFNHSDVSVLGKESENKKIKKHKRIKVKK</sequence>
<comment type="subunit">
    <text evidence="12">Monomer and homodimer. Part of the essential Sec protein translocation apparatus which comprises SecA, SecYEG and auxiliary proteins SecDF. Other proteins may also be involved.</text>
</comment>
<keyword evidence="14" id="KW-0175">Coiled coil</keyword>
<dbReference type="InterPro" id="IPR011130">
    <property type="entry name" value="SecA_preprotein_X-link_dom"/>
</dbReference>
<dbReference type="GO" id="GO:0065002">
    <property type="term" value="P:intracellular protein transmembrane transport"/>
    <property type="evidence" value="ECO:0007669"/>
    <property type="project" value="UniProtKB-UniRule"/>
</dbReference>
<dbReference type="PRINTS" id="PR00906">
    <property type="entry name" value="SECA"/>
</dbReference>
<evidence type="ECO:0000313" key="19">
    <source>
        <dbReference type="Proteomes" id="UP000516361"/>
    </source>
</evidence>
<evidence type="ECO:0000256" key="8">
    <source>
        <dbReference type="ARBA" id="ARBA00022927"/>
    </source>
</evidence>
<dbReference type="InterPro" id="IPR027417">
    <property type="entry name" value="P-loop_NTPase"/>
</dbReference>
<keyword evidence="8 12" id="KW-0653">Protein transport</keyword>
<dbReference type="InterPro" id="IPR036266">
    <property type="entry name" value="SecA_Wing/Scaffold_sf"/>
</dbReference>
<feature type="coiled-coil region" evidence="14">
    <location>
        <begin position="656"/>
        <end position="683"/>
    </location>
</feature>
<evidence type="ECO:0000313" key="18">
    <source>
        <dbReference type="EMBL" id="BBE30124.1"/>
    </source>
</evidence>
<dbReference type="InParanoid" id="A0A7G1G523"/>
<dbReference type="PANTHER" id="PTHR30612:SF0">
    <property type="entry name" value="CHLOROPLAST PROTEIN-TRANSPORTING ATPASE"/>
    <property type="match status" value="1"/>
</dbReference>
<keyword evidence="4 12" id="KW-1003">Cell membrane</keyword>
<keyword evidence="7 12" id="KW-0067">ATP-binding</keyword>
<dbReference type="GO" id="GO:0008564">
    <property type="term" value="F:protein-exporting ATPase activity"/>
    <property type="evidence" value="ECO:0007669"/>
    <property type="project" value="UniProtKB-EC"/>
</dbReference>
<evidence type="ECO:0000256" key="12">
    <source>
        <dbReference type="HAMAP-Rule" id="MF_01382"/>
    </source>
</evidence>
<evidence type="ECO:0000256" key="6">
    <source>
        <dbReference type="ARBA" id="ARBA00022741"/>
    </source>
</evidence>